<reference evidence="3 4" key="1">
    <citation type="submission" date="2023-07" db="EMBL/GenBank/DDBJ databases">
        <title>Genomic Encyclopedia of Type Strains, Phase IV (KMG-IV): sequencing the most valuable type-strain genomes for metagenomic binning, comparative biology and taxonomic classification.</title>
        <authorList>
            <person name="Goeker M."/>
        </authorList>
    </citation>
    <scope>NUCLEOTIDE SEQUENCE [LARGE SCALE GENOMIC DNA]</scope>
    <source>
        <strain evidence="3 4">DSM 19013</strain>
    </source>
</reference>
<dbReference type="Gene3D" id="1.25.40.590">
    <property type="entry name" value="Type IV / VI secretion system, DotU"/>
    <property type="match status" value="1"/>
</dbReference>
<dbReference type="PANTHER" id="PTHR38033:SF1">
    <property type="entry name" value="DOTU FAMILY TYPE IV_VI SECRETION SYSTEM PROTEIN"/>
    <property type="match status" value="1"/>
</dbReference>
<name>A0ABU0HZP8_9HYPH</name>
<keyword evidence="1" id="KW-0472">Membrane</keyword>
<feature type="transmembrane region" description="Helical" evidence="1">
    <location>
        <begin position="237"/>
        <end position="257"/>
    </location>
</feature>
<evidence type="ECO:0000256" key="1">
    <source>
        <dbReference type="SAM" id="Phobius"/>
    </source>
</evidence>
<gene>
    <name evidence="3" type="ORF">QO012_001442</name>
</gene>
<evidence type="ECO:0000313" key="4">
    <source>
        <dbReference type="Proteomes" id="UP001231124"/>
    </source>
</evidence>
<dbReference type="NCBIfam" id="TIGR03349">
    <property type="entry name" value="IV_VI_DotU"/>
    <property type="match status" value="1"/>
</dbReference>
<dbReference type="NCBIfam" id="NF038228">
    <property type="entry name" value="IcmH_DotU_IVB"/>
    <property type="match status" value="1"/>
</dbReference>
<comment type="caution">
    <text evidence="3">The sequence shown here is derived from an EMBL/GenBank/DDBJ whole genome shotgun (WGS) entry which is preliminary data.</text>
</comment>
<evidence type="ECO:0000259" key="2">
    <source>
        <dbReference type="Pfam" id="PF09850"/>
    </source>
</evidence>
<organism evidence="3 4">
    <name type="scientific">Methylobacterium aerolatum</name>
    <dbReference type="NCBI Taxonomy" id="418708"/>
    <lineage>
        <taxon>Bacteria</taxon>
        <taxon>Pseudomonadati</taxon>
        <taxon>Pseudomonadota</taxon>
        <taxon>Alphaproteobacteria</taxon>
        <taxon>Hyphomicrobiales</taxon>
        <taxon>Methylobacteriaceae</taxon>
        <taxon>Methylobacterium</taxon>
    </lineage>
</organism>
<dbReference type="Proteomes" id="UP001231124">
    <property type="component" value="Unassembled WGS sequence"/>
</dbReference>
<dbReference type="RefSeq" id="WP_307354057.1">
    <property type="nucleotide sequence ID" value="NZ_JAUSVP010000003.1"/>
</dbReference>
<keyword evidence="4" id="KW-1185">Reference proteome</keyword>
<dbReference type="PANTHER" id="PTHR38033">
    <property type="entry name" value="MEMBRANE PROTEIN-RELATED"/>
    <property type="match status" value="1"/>
</dbReference>
<dbReference type="InterPro" id="IPR017732">
    <property type="entry name" value="T4/T6SS_DotU"/>
</dbReference>
<keyword evidence="1" id="KW-1133">Transmembrane helix</keyword>
<protein>
    <submittedName>
        <fullName evidence="3">Type VI secretion system protein ImpK</fullName>
    </submittedName>
</protein>
<dbReference type="InterPro" id="IPR038522">
    <property type="entry name" value="T4/T6SS_DotU_sf"/>
</dbReference>
<evidence type="ECO:0000313" key="3">
    <source>
        <dbReference type="EMBL" id="MDQ0446951.1"/>
    </source>
</evidence>
<dbReference type="EMBL" id="JAUSVP010000003">
    <property type="protein sequence ID" value="MDQ0446951.1"/>
    <property type="molecule type" value="Genomic_DNA"/>
</dbReference>
<accession>A0ABU0HZP8</accession>
<dbReference type="Pfam" id="PF09850">
    <property type="entry name" value="DotU"/>
    <property type="match status" value="1"/>
</dbReference>
<proteinExistence type="predicted"/>
<feature type="domain" description="Type IV / VI secretion system DotU" evidence="2">
    <location>
        <begin position="59"/>
        <end position="259"/>
    </location>
</feature>
<sequence length="286" mass="30783">MNSTFDFDPPTVIGFRPGRTVPPIEILGVARPIGRPAPPAEGEGRAPPQAAATGAHDGLVAAAAPLLALVARLSVGVSAVDVVRLRSEVIDRIYRFNDAAAAAGATTFQIQTARYVLCALIDEAVMTTPWGSASDWSTNSLLNRFHGETWGGENVFAVLERAKADPTANVALLRLIEVALTLGFEGMYRVRDDGRDRLDALREELRHILSRHLPPPAAELSENWRGTGADGTLRTFLPLWIVFAVAGFVLVCLYTALRYRVESQVAPVVATMNALERPVVAKGARP</sequence>
<keyword evidence="1" id="KW-0812">Transmembrane</keyword>